<evidence type="ECO:0000259" key="5">
    <source>
        <dbReference type="Pfam" id="PF01467"/>
    </source>
</evidence>
<evidence type="ECO:0000256" key="1">
    <source>
        <dbReference type="ARBA" id="ARBA00022679"/>
    </source>
</evidence>
<gene>
    <name evidence="6" type="ORF">HLB00_00810</name>
</gene>
<evidence type="ECO:0000256" key="3">
    <source>
        <dbReference type="ARBA" id="ARBA00022741"/>
    </source>
</evidence>
<organism evidence="6 7">
    <name type="scientific">Ferroplasma acidiphilum</name>
    <dbReference type="NCBI Taxonomy" id="74969"/>
    <lineage>
        <taxon>Archaea</taxon>
        <taxon>Methanobacteriati</taxon>
        <taxon>Thermoplasmatota</taxon>
        <taxon>Thermoplasmata</taxon>
        <taxon>Thermoplasmatales</taxon>
        <taxon>Ferroplasmaceae</taxon>
        <taxon>Ferroplasma</taxon>
    </lineage>
</organism>
<dbReference type="AlphaFoldDB" id="A0A7K4FK11"/>
<keyword evidence="2" id="KW-0548">Nucleotidyltransferase</keyword>
<evidence type="ECO:0000313" key="7">
    <source>
        <dbReference type="Proteomes" id="UP000546917"/>
    </source>
</evidence>
<dbReference type="PANTHER" id="PTHR43793">
    <property type="entry name" value="FAD SYNTHASE"/>
    <property type="match status" value="1"/>
</dbReference>
<dbReference type="InterPro" id="IPR014729">
    <property type="entry name" value="Rossmann-like_a/b/a_fold"/>
</dbReference>
<dbReference type="Pfam" id="PF01467">
    <property type="entry name" value="CTP_transf_like"/>
    <property type="match status" value="1"/>
</dbReference>
<dbReference type="PANTHER" id="PTHR43793:SF1">
    <property type="entry name" value="FAD SYNTHASE"/>
    <property type="match status" value="1"/>
</dbReference>
<keyword evidence="4" id="KW-0067">ATP-binding</keyword>
<dbReference type="Gene3D" id="3.40.50.620">
    <property type="entry name" value="HUPs"/>
    <property type="match status" value="1"/>
</dbReference>
<name>A0A7K4FK11_9ARCH</name>
<accession>A0A7K4FK11</accession>
<evidence type="ECO:0000256" key="4">
    <source>
        <dbReference type="ARBA" id="ARBA00022840"/>
    </source>
</evidence>
<dbReference type="NCBIfam" id="TIGR00125">
    <property type="entry name" value="cyt_tran_rel"/>
    <property type="match status" value="1"/>
</dbReference>
<reference evidence="6 7" key="1">
    <citation type="submission" date="2020-05" db="EMBL/GenBank/DDBJ databases">
        <authorList>
            <person name="Zhang R."/>
        </authorList>
    </citation>
    <scope>NUCLEOTIDE SEQUENCE [LARGE SCALE GENOMIC DNA]</scope>
    <source>
        <strain evidence="6 7">DSM 28986</strain>
    </source>
</reference>
<dbReference type="SUPFAM" id="SSF52374">
    <property type="entry name" value="Nucleotidylyl transferase"/>
    <property type="match status" value="1"/>
</dbReference>
<dbReference type="Proteomes" id="UP000546917">
    <property type="component" value="Unassembled WGS sequence"/>
</dbReference>
<keyword evidence="3" id="KW-0547">Nucleotide-binding</keyword>
<dbReference type="RefSeq" id="WP_171481190.1">
    <property type="nucleotide sequence ID" value="NZ_JABGBP010000023.1"/>
</dbReference>
<comment type="caution">
    <text evidence="6">The sequence shown here is derived from an EMBL/GenBank/DDBJ whole genome shotgun (WGS) entry which is preliminary data.</text>
</comment>
<dbReference type="InterPro" id="IPR004821">
    <property type="entry name" value="Cyt_trans-like"/>
</dbReference>
<dbReference type="GO" id="GO:0016779">
    <property type="term" value="F:nucleotidyltransferase activity"/>
    <property type="evidence" value="ECO:0007669"/>
    <property type="project" value="UniProtKB-KW"/>
</dbReference>
<evidence type="ECO:0000256" key="2">
    <source>
        <dbReference type="ARBA" id="ARBA00022695"/>
    </source>
</evidence>
<dbReference type="InterPro" id="IPR050385">
    <property type="entry name" value="Archaeal_FAD_synthase"/>
</dbReference>
<proteinExistence type="predicted"/>
<feature type="domain" description="Cytidyltransferase-like" evidence="5">
    <location>
        <begin position="6"/>
        <end position="134"/>
    </location>
</feature>
<evidence type="ECO:0000313" key="6">
    <source>
        <dbReference type="EMBL" id="NOL59380.1"/>
    </source>
</evidence>
<protein>
    <submittedName>
        <fullName evidence="6">FAD synthase</fullName>
    </submittedName>
</protein>
<keyword evidence="1" id="KW-0808">Transferase</keyword>
<sequence>MIKVMASGVFDILHLGHVHYLRESKSFGDYLVVVIASDYTAQKHGKELVFDENERSALVSELKMVDEVMVGHSDDNIFKTVAELKPDIITLGYDQKFDDSYIETECKKLGLNTKVRRTSPYDGIINSSSKIRQKILESI</sequence>
<dbReference type="EMBL" id="JABGBP010000023">
    <property type="protein sequence ID" value="NOL59380.1"/>
    <property type="molecule type" value="Genomic_DNA"/>
</dbReference>
<dbReference type="GO" id="GO:0005524">
    <property type="term" value="F:ATP binding"/>
    <property type="evidence" value="ECO:0007669"/>
    <property type="project" value="UniProtKB-KW"/>
</dbReference>